<dbReference type="GO" id="GO:0016787">
    <property type="term" value="F:hydrolase activity"/>
    <property type="evidence" value="ECO:0007669"/>
    <property type="project" value="UniProtKB-KW"/>
</dbReference>
<protein>
    <submittedName>
        <fullName evidence="2">MBL-fold metallo-hydrolase superfamily</fullName>
    </submittedName>
</protein>
<dbReference type="PANTHER" id="PTHR23131:SF0">
    <property type="entry name" value="ENDORIBONUCLEASE LACTB2"/>
    <property type="match status" value="1"/>
</dbReference>
<dbReference type="Gene3D" id="1.10.10.10">
    <property type="entry name" value="Winged helix-like DNA-binding domain superfamily/Winged helix DNA-binding domain"/>
    <property type="match status" value="1"/>
</dbReference>
<dbReference type="EMBL" id="UOEO01000165">
    <property type="protein sequence ID" value="VAW21337.1"/>
    <property type="molecule type" value="Genomic_DNA"/>
</dbReference>
<sequence length="314" mass="34561">MKISALPFNRQFDPKNGTPVDIAQNVVRITASNSSPYTFTGTNTYILGKNKVAIIDPGPNEGQHLLHLLNAINDREVVAIILTHTHKDHCALARRLQQKTGAPLWFGGKHRLSRPKHFLEINKLQLASDWNLTPDRLLEDGQTIKIDNIELEVIATPGHCANHLCFGIVGTPYIFTGDHVMGWNSTMVATPDGSMADYLKSLDRLIAAPYTHYFPGHGGAIKDLGEKNNGRSFAHALKTHRLMRNAQIIEAIESGADSVSQIVKQIYPDAGAKIRLAAGMIIEAHIEYLADKGRVRLQRGFGGKTRLSIPENAS</sequence>
<dbReference type="CDD" id="cd16278">
    <property type="entry name" value="metallo-hydrolase-like_MBL-fold"/>
    <property type="match status" value="1"/>
</dbReference>
<dbReference type="Pfam" id="PF17778">
    <property type="entry name" value="WHD_BLACT"/>
    <property type="match status" value="1"/>
</dbReference>
<dbReference type="SUPFAM" id="SSF56281">
    <property type="entry name" value="Metallo-hydrolase/oxidoreductase"/>
    <property type="match status" value="1"/>
</dbReference>
<dbReference type="InterPro" id="IPR041516">
    <property type="entry name" value="LACTB2_WH"/>
</dbReference>
<accession>A0A3B0U747</accession>
<evidence type="ECO:0000259" key="1">
    <source>
        <dbReference type="SMART" id="SM00849"/>
    </source>
</evidence>
<dbReference type="AlphaFoldDB" id="A0A3B0U747"/>
<dbReference type="InterPro" id="IPR001279">
    <property type="entry name" value="Metallo-B-lactamas"/>
</dbReference>
<evidence type="ECO:0000313" key="2">
    <source>
        <dbReference type="EMBL" id="VAW21337.1"/>
    </source>
</evidence>
<dbReference type="Gene3D" id="3.60.15.10">
    <property type="entry name" value="Ribonuclease Z/Hydroxyacylglutathione hydrolase-like"/>
    <property type="match status" value="1"/>
</dbReference>
<name>A0A3B0U747_9ZZZZ</name>
<dbReference type="Pfam" id="PF00753">
    <property type="entry name" value="Lactamase_B"/>
    <property type="match status" value="1"/>
</dbReference>
<dbReference type="InterPro" id="IPR036866">
    <property type="entry name" value="RibonucZ/Hydroxyglut_hydro"/>
</dbReference>
<dbReference type="InterPro" id="IPR050662">
    <property type="entry name" value="Sec-metab_biosynth-thioest"/>
</dbReference>
<dbReference type="SMART" id="SM00849">
    <property type="entry name" value="Lactamase_B"/>
    <property type="match status" value="1"/>
</dbReference>
<organism evidence="2">
    <name type="scientific">hydrothermal vent metagenome</name>
    <dbReference type="NCBI Taxonomy" id="652676"/>
    <lineage>
        <taxon>unclassified sequences</taxon>
        <taxon>metagenomes</taxon>
        <taxon>ecological metagenomes</taxon>
    </lineage>
</organism>
<reference evidence="2" key="1">
    <citation type="submission" date="2018-06" db="EMBL/GenBank/DDBJ databases">
        <authorList>
            <person name="Zhirakovskaya E."/>
        </authorList>
    </citation>
    <scope>NUCLEOTIDE SEQUENCE</scope>
</reference>
<dbReference type="PANTHER" id="PTHR23131">
    <property type="entry name" value="ENDORIBONUCLEASE LACTB2"/>
    <property type="match status" value="1"/>
</dbReference>
<keyword evidence="2" id="KW-0378">Hydrolase</keyword>
<feature type="domain" description="Metallo-beta-lactamase" evidence="1">
    <location>
        <begin position="41"/>
        <end position="217"/>
    </location>
</feature>
<gene>
    <name evidence="2" type="ORF">MNBD_ALPHA12-1706</name>
</gene>
<proteinExistence type="predicted"/>
<dbReference type="InterPro" id="IPR036388">
    <property type="entry name" value="WH-like_DNA-bd_sf"/>
</dbReference>